<evidence type="ECO:0000313" key="2">
    <source>
        <dbReference type="EMBL" id="CAA7401665.1"/>
    </source>
</evidence>
<evidence type="ECO:0000313" key="1">
    <source>
        <dbReference type="EMBL" id="CAA2625673.1"/>
    </source>
</evidence>
<name>A0A7I8KXE5_SPIIN</name>
<accession>A0A7I8KXE5</accession>
<evidence type="ECO:0000313" key="3">
    <source>
        <dbReference type="Proteomes" id="UP000663760"/>
    </source>
</evidence>
<dbReference type="EMBL" id="LR743596">
    <property type="protein sequence ID" value="CAA2625673.1"/>
    <property type="molecule type" value="Genomic_DNA"/>
</dbReference>
<sequence length="135" mass="15440">MIDRRINFSELDDDADALPPPHLLIDREEEARYEGSANPMTMEKLSMEALPIAAVNYVVGNANVPSSPDSQLLHGNQTLPVTYTNSSWPDERWQCKPLELKRRLVAWARTWYNKNNLVSGQLMLISEDVHRCQFS</sequence>
<dbReference type="AlphaFoldDB" id="A0A7I8KXE5"/>
<dbReference type="EMBL" id="LR746272">
    <property type="protein sequence ID" value="CAA7401665.1"/>
    <property type="molecule type" value="Genomic_DNA"/>
</dbReference>
<proteinExistence type="predicted"/>
<organism evidence="2 3">
    <name type="scientific">Spirodela intermedia</name>
    <name type="common">Intermediate duckweed</name>
    <dbReference type="NCBI Taxonomy" id="51605"/>
    <lineage>
        <taxon>Eukaryota</taxon>
        <taxon>Viridiplantae</taxon>
        <taxon>Streptophyta</taxon>
        <taxon>Embryophyta</taxon>
        <taxon>Tracheophyta</taxon>
        <taxon>Spermatophyta</taxon>
        <taxon>Magnoliopsida</taxon>
        <taxon>Liliopsida</taxon>
        <taxon>Araceae</taxon>
        <taxon>Lemnoideae</taxon>
        <taxon>Spirodela</taxon>
    </lineage>
</organism>
<protein>
    <submittedName>
        <fullName evidence="2">Uncharacterized protein</fullName>
    </submittedName>
</protein>
<gene>
    <name evidence="1" type="ORF">SI7747_09011413</name>
    <name evidence="2" type="ORF">SI8410_09012343</name>
</gene>
<keyword evidence="3" id="KW-1185">Reference proteome</keyword>
<reference evidence="2" key="1">
    <citation type="submission" date="2020-02" db="EMBL/GenBank/DDBJ databases">
        <authorList>
            <person name="Scholz U."/>
            <person name="Mascher M."/>
            <person name="Fiebig A."/>
        </authorList>
    </citation>
    <scope>NUCLEOTIDE SEQUENCE</scope>
</reference>
<dbReference type="Proteomes" id="UP000663760">
    <property type="component" value="Chromosome 9"/>
</dbReference>